<sequence>MTGHDRHHISRGVCYGLATTVVGATAAVTVKWLHGQGLSPWFIVWVQYGIGVLVLVPWLLRLGPATALRTNRLRIHTIRSLGGWVGFCAFYLALPSVPLVDATVLRYAAPLWVPVVVWLWWQSRIPMPRALALLGGFVGVLVMLRPDMAGISAGHLLGVLAGLGLAVSMAATRALSSSEPANRVLCYYFGIAFLASTPMALPHLQPLTLATSLGLLYVGLSIFLTMVLYTRAFSYAPTTVVAPLSYVGVPVAGLLDWWLWGHLPQAAAVYGILIIIFCGVLAVTSGSRQPSEH</sequence>
<gene>
    <name evidence="7" type="ORF">S7S_08030</name>
</gene>
<comment type="subcellular location">
    <subcellularLocation>
        <location evidence="1">Membrane</location>
        <topology evidence="1">Multi-pass membrane protein</topology>
    </subcellularLocation>
</comment>
<feature type="transmembrane region" description="Helical" evidence="5">
    <location>
        <begin position="128"/>
        <end position="145"/>
    </location>
</feature>
<keyword evidence="4 5" id="KW-0472">Membrane</keyword>
<feature type="transmembrane region" description="Helical" evidence="5">
    <location>
        <begin position="104"/>
        <end position="121"/>
    </location>
</feature>
<feature type="transmembrane region" description="Helical" evidence="5">
    <location>
        <begin position="207"/>
        <end position="229"/>
    </location>
</feature>
<dbReference type="OrthoDB" id="554876at2"/>
<evidence type="ECO:0000313" key="7">
    <source>
        <dbReference type="EMBL" id="AJD48022.1"/>
    </source>
</evidence>
<evidence type="ECO:0000259" key="6">
    <source>
        <dbReference type="Pfam" id="PF00892"/>
    </source>
</evidence>
<dbReference type="Proteomes" id="UP000006764">
    <property type="component" value="Chromosome"/>
</dbReference>
<keyword evidence="3 5" id="KW-1133">Transmembrane helix</keyword>
<feature type="transmembrane region" description="Helical" evidence="5">
    <location>
        <begin position="39"/>
        <end position="60"/>
    </location>
</feature>
<evidence type="ECO:0000256" key="5">
    <source>
        <dbReference type="SAM" id="Phobius"/>
    </source>
</evidence>
<dbReference type="RefSeq" id="WP_008735852.1">
    <property type="nucleotide sequence ID" value="NZ_CP004387.1"/>
</dbReference>
<feature type="domain" description="EamA" evidence="6">
    <location>
        <begin position="11"/>
        <end position="144"/>
    </location>
</feature>
<dbReference type="PANTHER" id="PTHR22911">
    <property type="entry name" value="ACYL-MALONYL CONDENSING ENZYME-RELATED"/>
    <property type="match status" value="1"/>
</dbReference>
<keyword evidence="2 5" id="KW-0812">Transmembrane</keyword>
<feature type="transmembrane region" description="Helical" evidence="5">
    <location>
        <begin position="266"/>
        <end position="284"/>
    </location>
</feature>
<dbReference type="SUPFAM" id="SSF103481">
    <property type="entry name" value="Multidrug resistance efflux transporter EmrE"/>
    <property type="match status" value="2"/>
</dbReference>
<dbReference type="InterPro" id="IPR037185">
    <property type="entry name" value="EmrE-like"/>
</dbReference>
<dbReference type="HOGENOM" id="CLU_032828_0_2_6"/>
<dbReference type="Pfam" id="PF00892">
    <property type="entry name" value="EamA"/>
    <property type="match status" value="2"/>
</dbReference>
<organism evidence="7 8">
    <name type="scientific">Isoalcanivorax pacificus W11-5</name>
    <dbReference type="NCBI Taxonomy" id="391936"/>
    <lineage>
        <taxon>Bacteria</taxon>
        <taxon>Pseudomonadati</taxon>
        <taxon>Pseudomonadota</taxon>
        <taxon>Gammaproteobacteria</taxon>
        <taxon>Oceanospirillales</taxon>
        <taxon>Alcanivoracaceae</taxon>
        <taxon>Isoalcanivorax</taxon>
    </lineage>
</organism>
<evidence type="ECO:0000256" key="3">
    <source>
        <dbReference type="ARBA" id="ARBA00022989"/>
    </source>
</evidence>
<feature type="transmembrane region" description="Helical" evidence="5">
    <location>
        <begin position="81"/>
        <end position="98"/>
    </location>
</feature>
<dbReference type="EMBL" id="CP004387">
    <property type="protein sequence ID" value="AJD48022.1"/>
    <property type="molecule type" value="Genomic_DNA"/>
</dbReference>
<feature type="transmembrane region" description="Helical" evidence="5">
    <location>
        <begin position="151"/>
        <end position="172"/>
    </location>
</feature>
<dbReference type="InterPro" id="IPR000620">
    <property type="entry name" value="EamA_dom"/>
</dbReference>
<proteinExistence type="predicted"/>
<accession>A0A0B4XP17</accession>
<evidence type="ECO:0000256" key="2">
    <source>
        <dbReference type="ARBA" id="ARBA00022692"/>
    </source>
</evidence>
<keyword evidence="8" id="KW-1185">Reference proteome</keyword>
<dbReference type="STRING" id="391936.S7S_08030"/>
<evidence type="ECO:0000256" key="4">
    <source>
        <dbReference type="ARBA" id="ARBA00023136"/>
    </source>
</evidence>
<name>A0A0B4XP17_9GAMM</name>
<feature type="domain" description="EamA" evidence="6">
    <location>
        <begin position="153"/>
        <end position="282"/>
    </location>
</feature>
<protein>
    <recommendedName>
        <fullName evidence="6">EamA domain-containing protein</fullName>
    </recommendedName>
</protein>
<reference evidence="7 8" key="1">
    <citation type="journal article" date="2012" name="J. Bacteriol.">
        <title>Genome sequence of an alkane-degrading bacterium, Alcanivorax pacificus type strain W11-5, isolated from deep sea sediment.</title>
        <authorList>
            <person name="Lai Q."/>
            <person name="Shao Z."/>
        </authorList>
    </citation>
    <scope>NUCLEOTIDE SEQUENCE [LARGE SCALE GENOMIC DNA]</scope>
    <source>
        <strain evidence="7 8">W11-5</strain>
    </source>
</reference>
<dbReference type="GO" id="GO:0016020">
    <property type="term" value="C:membrane"/>
    <property type="evidence" value="ECO:0007669"/>
    <property type="project" value="UniProtKB-SubCell"/>
</dbReference>
<dbReference type="KEGG" id="apac:S7S_08030"/>
<feature type="transmembrane region" description="Helical" evidence="5">
    <location>
        <begin position="12"/>
        <end position="33"/>
    </location>
</feature>
<evidence type="ECO:0000256" key="1">
    <source>
        <dbReference type="ARBA" id="ARBA00004141"/>
    </source>
</evidence>
<evidence type="ECO:0000313" key="8">
    <source>
        <dbReference type="Proteomes" id="UP000006764"/>
    </source>
</evidence>
<feature type="transmembrane region" description="Helical" evidence="5">
    <location>
        <begin position="184"/>
        <end position="201"/>
    </location>
</feature>
<dbReference type="AlphaFoldDB" id="A0A0B4XP17"/>
<dbReference type="PANTHER" id="PTHR22911:SF6">
    <property type="entry name" value="SOLUTE CARRIER FAMILY 35 MEMBER G1"/>
    <property type="match status" value="1"/>
</dbReference>
<feature type="transmembrane region" description="Helical" evidence="5">
    <location>
        <begin position="241"/>
        <end position="260"/>
    </location>
</feature>